<name>A0ABQ3FS67_9GAMM</name>
<keyword evidence="2" id="KW-1185">Reference proteome</keyword>
<sequence length="192" mass="21318">MTAFIHPANFHQLPAVQQVLERFALTGYARLSLLLEQLADAADSFIEDADSQVGATWEQWGELLHAPEPEQVLGEFFEALAEAGLIKLNVTGDRATIASHAVAWTRPGLSPELYTSAEQWGAWFEREMSCPPRYAHSEGYQQFYRRWIASNVTTPEMAEAVNRAIAAAAGVEPAALQRHLSVIRKEKIEGAR</sequence>
<reference evidence="2" key="1">
    <citation type="journal article" date="2019" name="Int. J. Syst. Evol. Microbiol.">
        <title>The Global Catalogue of Microorganisms (GCM) 10K type strain sequencing project: providing services to taxonomists for standard genome sequencing and annotation.</title>
        <authorList>
            <consortium name="The Broad Institute Genomics Platform"/>
            <consortium name="The Broad Institute Genome Sequencing Center for Infectious Disease"/>
            <person name="Wu L."/>
            <person name="Ma J."/>
        </authorList>
    </citation>
    <scope>NUCLEOTIDE SEQUENCE [LARGE SCALE GENOMIC DNA]</scope>
    <source>
        <strain evidence="2">KCTC 42082</strain>
    </source>
</reference>
<evidence type="ECO:0000313" key="2">
    <source>
        <dbReference type="Proteomes" id="UP000604243"/>
    </source>
</evidence>
<accession>A0ABQ3FS67</accession>
<dbReference type="EMBL" id="BMZM01000006">
    <property type="protein sequence ID" value="GHC34536.1"/>
    <property type="molecule type" value="Genomic_DNA"/>
</dbReference>
<protein>
    <submittedName>
        <fullName evidence="1">Uncharacterized protein</fullName>
    </submittedName>
</protein>
<comment type="caution">
    <text evidence="1">The sequence shown here is derived from an EMBL/GenBank/DDBJ whole genome shotgun (WGS) entry which is preliminary data.</text>
</comment>
<gene>
    <name evidence="1" type="ORF">GCM10010082_31510</name>
</gene>
<dbReference type="Proteomes" id="UP000604243">
    <property type="component" value="Unassembled WGS sequence"/>
</dbReference>
<dbReference type="RefSeq" id="WP_189520018.1">
    <property type="nucleotide sequence ID" value="NZ_BMZM01000006.1"/>
</dbReference>
<organism evidence="1 2">
    <name type="scientific">Kushneria pakistanensis</name>
    <dbReference type="NCBI Taxonomy" id="1508770"/>
    <lineage>
        <taxon>Bacteria</taxon>
        <taxon>Pseudomonadati</taxon>
        <taxon>Pseudomonadota</taxon>
        <taxon>Gammaproteobacteria</taxon>
        <taxon>Oceanospirillales</taxon>
        <taxon>Halomonadaceae</taxon>
        <taxon>Kushneria</taxon>
    </lineage>
</organism>
<proteinExistence type="predicted"/>
<evidence type="ECO:0000313" key="1">
    <source>
        <dbReference type="EMBL" id="GHC34536.1"/>
    </source>
</evidence>